<comment type="similarity">
    <text evidence="1 4">Belongs to the metallo-dependent hydrolases superfamily. NagA family.</text>
</comment>
<dbReference type="EMBL" id="JBDXSU010000006">
    <property type="protein sequence ID" value="MFB5190676.1"/>
    <property type="molecule type" value="Genomic_DNA"/>
</dbReference>
<evidence type="ECO:0000256" key="3">
    <source>
        <dbReference type="ARBA" id="ARBA00022801"/>
    </source>
</evidence>
<evidence type="ECO:0000313" key="6">
    <source>
        <dbReference type="EMBL" id="MFB5190676.1"/>
    </source>
</evidence>
<comment type="caution">
    <text evidence="6">The sequence shown here is derived from an EMBL/GenBank/DDBJ whole genome shotgun (WGS) entry which is preliminary data.</text>
</comment>
<organism evidence="6 7">
    <name type="scientific">Alicyclobacillus fastidiosus</name>
    <dbReference type="NCBI Taxonomy" id="392011"/>
    <lineage>
        <taxon>Bacteria</taxon>
        <taxon>Bacillati</taxon>
        <taxon>Bacillota</taxon>
        <taxon>Bacilli</taxon>
        <taxon>Bacillales</taxon>
        <taxon>Alicyclobacillaceae</taxon>
        <taxon>Alicyclobacillus</taxon>
    </lineage>
</organism>
<dbReference type="PANTHER" id="PTHR11113">
    <property type="entry name" value="N-ACETYLGLUCOSAMINE-6-PHOSPHATE DEACETYLASE"/>
    <property type="match status" value="1"/>
</dbReference>
<dbReference type="PANTHER" id="PTHR11113:SF14">
    <property type="entry name" value="N-ACETYLGLUCOSAMINE-6-PHOSPHATE DEACETYLASE"/>
    <property type="match status" value="1"/>
</dbReference>
<gene>
    <name evidence="6" type="ORF">KKP3000_004147</name>
</gene>
<dbReference type="InterPro" id="IPR003764">
    <property type="entry name" value="GlcNAc_6-P_deAcase"/>
</dbReference>
<proteinExistence type="inferred from homology"/>
<dbReference type="SUPFAM" id="SSF51556">
    <property type="entry name" value="Metallo-dependent hydrolases"/>
    <property type="match status" value="1"/>
</dbReference>
<dbReference type="PIRSF" id="PIRSF038994">
    <property type="entry name" value="NagA"/>
    <property type="match status" value="1"/>
</dbReference>
<keyword evidence="4" id="KW-0119">Carbohydrate metabolism</keyword>
<feature type="domain" description="Amidohydrolase-related" evidence="5">
    <location>
        <begin position="44"/>
        <end position="371"/>
    </location>
</feature>
<keyword evidence="2" id="KW-0479">Metal-binding</keyword>
<keyword evidence="7" id="KW-1185">Reference proteome</keyword>
<dbReference type="Gene3D" id="3.20.20.140">
    <property type="entry name" value="Metal-dependent hydrolases"/>
    <property type="match status" value="1"/>
</dbReference>
<accession>A0ABV5AEQ0</accession>
<evidence type="ECO:0000259" key="5">
    <source>
        <dbReference type="Pfam" id="PF01979"/>
    </source>
</evidence>
<evidence type="ECO:0000256" key="2">
    <source>
        <dbReference type="ARBA" id="ARBA00022723"/>
    </source>
</evidence>
<evidence type="ECO:0000313" key="7">
    <source>
        <dbReference type="Proteomes" id="UP001579974"/>
    </source>
</evidence>
<evidence type="ECO:0000256" key="4">
    <source>
        <dbReference type="PIRNR" id="PIRNR038994"/>
    </source>
</evidence>
<dbReference type="Proteomes" id="UP001579974">
    <property type="component" value="Unassembled WGS sequence"/>
</dbReference>
<sequence>MESFETQSIKGLDYRTGRPIEVEVLDGVIRDIRNIDGSPHLPWLAPGFVDLQVNGFRGVDLNSPPLTSTDVMDITQMLWREGVTAYLPTVITNSDEKIEAAVRAIAESIRKCPALGPTIPGIHLEGPFISPQDGPRGAHHHAYVKAPDWALFERWQKAADGRIRVVTISPEWPNAAEFIARCVSVGVRVAIGHTSASTEQIAEAVRKGASASTHLGNGAHPVLPRHPNYIWDQLAEDDLWSCLIGDGFHLPDSVLKVMMRVKRDKAILVSDMVDLSGLEPGEYKTHIGGDVVLTPEGKLHLKDQPLLLAGSVQTQRQGVWNLQKKQLCGLREAWDMASVRPATYLDLPTKQGLEAGAPADIVVFELRDEDIQIVRTVKQGFVLYEMDSQSIGGNLHG</sequence>
<dbReference type="InterPro" id="IPR032466">
    <property type="entry name" value="Metal_Hydrolase"/>
</dbReference>
<dbReference type="InterPro" id="IPR006680">
    <property type="entry name" value="Amidohydro-rel"/>
</dbReference>
<protein>
    <submittedName>
        <fullName evidence="6">Amidohydrolase family protein</fullName>
    </submittedName>
</protein>
<dbReference type="RefSeq" id="WP_275474710.1">
    <property type="nucleotide sequence ID" value="NZ_CP162940.1"/>
</dbReference>
<name>A0ABV5AEQ0_9BACL</name>
<reference evidence="6 7" key="1">
    <citation type="journal article" date="2024" name="Int. J. Mol. Sci.">
        <title>Exploration of Alicyclobacillus spp. Genome in Search of Antibiotic Resistance.</title>
        <authorList>
            <person name="Bucka-Kolendo J."/>
            <person name="Kiousi D.E."/>
            <person name="Dekowska A."/>
            <person name="Mikolajczuk-Szczyrba A."/>
            <person name="Karadedos D.M."/>
            <person name="Michael P."/>
            <person name="Galanis A."/>
            <person name="Sokolowska B."/>
        </authorList>
    </citation>
    <scope>NUCLEOTIDE SEQUENCE [LARGE SCALE GENOMIC DNA]</scope>
    <source>
        <strain evidence="6 7">KKP 3000</strain>
    </source>
</reference>
<keyword evidence="3 4" id="KW-0378">Hydrolase</keyword>
<evidence type="ECO:0000256" key="1">
    <source>
        <dbReference type="ARBA" id="ARBA00010716"/>
    </source>
</evidence>
<dbReference type="Pfam" id="PF01979">
    <property type="entry name" value="Amidohydro_1"/>
    <property type="match status" value="1"/>
</dbReference>